<proteinExistence type="predicted"/>
<keyword evidence="1" id="KW-1185">Reference proteome</keyword>
<reference evidence="2" key="1">
    <citation type="submission" date="2022-11" db="UniProtKB">
        <authorList>
            <consortium name="WormBaseParasite"/>
        </authorList>
    </citation>
    <scope>IDENTIFICATION</scope>
</reference>
<dbReference type="WBParaSite" id="nRc.2.0.1.t27161-RA">
    <property type="protein sequence ID" value="nRc.2.0.1.t27161-RA"/>
    <property type="gene ID" value="nRc.2.0.1.g27161"/>
</dbReference>
<dbReference type="Proteomes" id="UP000887565">
    <property type="component" value="Unplaced"/>
</dbReference>
<sequence length="77" mass="8807">MQHCRAKVPADVACPRLLDLNLNKDGIETKLTRQVEISTLIKPQKDNVARPSNLNDRQSLFKLRLGIYQPGMTKLHR</sequence>
<organism evidence="1 2">
    <name type="scientific">Romanomermis culicivorax</name>
    <name type="common">Nematode worm</name>
    <dbReference type="NCBI Taxonomy" id="13658"/>
    <lineage>
        <taxon>Eukaryota</taxon>
        <taxon>Metazoa</taxon>
        <taxon>Ecdysozoa</taxon>
        <taxon>Nematoda</taxon>
        <taxon>Enoplea</taxon>
        <taxon>Dorylaimia</taxon>
        <taxon>Mermithida</taxon>
        <taxon>Mermithoidea</taxon>
        <taxon>Mermithidae</taxon>
        <taxon>Romanomermis</taxon>
    </lineage>
</organism>
<evidence type="ECO:0000313" key="2">
    <source>
        <dbReference type="WBParaSite" id="nRc.2.0.1.t27161-RA"/>
    </source>
</evidence>
<accession>A0A915JME5</accession>
<name>A0A915JME5_ROMCU</name>
<evidence type="ECO:0000313" key="1">
    <source>
        <dbReference type="Proteomes" id="UP000887565"/>
    </source>
</evidence>
<dbReference type="AlphaFoldDB" id="A0A915JME5"/>
<protein>
    <submittedName>
        <fullName evidence="2">Uncharacterized protein</fullName>
    </submittedName>
</protein>